<dbReference type="PANTHER" id="PTHR43657:SF1">
    <property type="entry name" value="ALTERED INHERITANCE OF MITOCHONDRIA PROTEIN 24, MITOCHONDRIAL"/>
    <property type="match status" value="1"/>
</dbReference>
<name>A0A223V8M8_9FLAO</name>
<protein>
    <submittedName>
        <fullName evidence="1">TIGR00266 family protein</fullName>
    </submittedName>
</protein>
<dbReference type="InterPro" id="IPR036983">
    <property type="entry name" value="AIM24_sf"/>
</dbReference>
<dbReference type="PANTHER" id="PTHR43657">
    <property type="entry name" value="TRYPTOPHAN RNA-BINDING ATTENUATOR PROTEIN-LIKE PROTEIN"/>
    <property type="match status" value="1"/>
</dbReference>
<dbReference type="EMBL" id="CP022957">
    <property type="protein sequence ID" value="ASV31754.1"/>
    <property type="molecule type" value="Genomic_DNA"/>
</dbReference>
<dbReference type="SUPFAM" id="SSF51219">
    <property type="entry name" value="TRAP-like"/>
    <property type="match status" value="1"/>
</dbReference>
<dbReference type="KEGG" id="marb:CJ263_16885"/>
<proteinExistence type="predicted"/>
<evidence type="ECO:0000313" key="1">
    <source>
        <dbReference type="EMBL" id="ASV31754.1"/>
    </source>
</evidence>
<dbReference type="Proteomes" id="UP000215244">
    <property type="component" value="Chromosome"/>
</dbReference>
<dbReference type="InterPro" id="IPR002838">
    <property type="entry name" value="AIM24"/>
</dbReference>
<evidence type="ECO:0000313" key="2">
    <source>
        <dbReference type="Proteomes" id="UP000215244"/>
    </source>
</evidence>
<keyword evidence="2" id="KW-1185">Reference proteome</keyword>
<dbReference type="NCBIfam" id="TIGR00266">
    <property type="entry name" value="TIGR00266 family protein"/>
    <property type="match status" value="1"/>
</dbReference>
<dbReference type="Gene3D" id="3.60.160.10">
    <property type="entry name" value="Mitochondrial biogenesis AIM24"/>
    <property type="match status" value="1"/>
</dbReference>
<dbReference type="Pfam" id="PF01987">
    <property type="entry name" value="AIM24"/>
    <property type="match status" value="1"/>
</dbReference>
<dbReference type="AlphaFoldDB" id="A0A223V8M8"/>
<accession>A0A223V8M8</accession>
<dbReference type="RefSeq" id="WP_094998342.1">
    <property type="nucleotide sequence ID" value="NZ_BMJL01000010.1"/>
</dbReference>
<reference evidence="1 2" key="1">
    <citation type="submission" date="2017-08" db="EMBL/GenBank/DDBJ databases">
        <title>The complete genome sequence of Maribacter sp. B1, isolated from deep-sea sediment.</title>
        <authorList>
            <person name="Wu Y.-H."/>
            <person name="Cheng H."/>
            <person name="Xu X.-W."/>
        </authorList>
    </citation>
    <scope>NUCLEOTIDE SEQUENCE [LARGE SCALE GENOMIC DNA]</scope>
    <source>
        <strain evidence="1 2">B1</strain>
    </source>
</reference>
<dbReference type="OrthoDB" id="9779518at2"/>
<organism evidence="1 2">
    <name type="scientific">Maribacter cobaltidurans</name>
    <dbReference type="NCBI Taxonomy" id="1178778"/>
    <lineage>
        <taxon>Bacteria</taxon>
        <taxon>Pseudomonadati</taxon>
        <taxon>Bacteroidota</taxon>
        <taxon>Flavobacteriia</taxon>
        <taxon>Flavobacteriales</taxon>
        <taxon>Flavobacteriaceae</taxon>
        <taxon>Maribacter</taxon>
    </lineage>
</organism>
<dbReference type="InterPro" id="IPR016031">
    <property type="entry name" value="Trp_RNA-bd_attenuator-like_dom"/>
</dbReference>
<sequence>MNAHEIDYEIFGEEMQYVEIELDPQEAVVAEAGSFMMMDTDIKMNTIFGDGSNQDNSVLGKIFSAGKRMLTGESLFMTAFLNIGQGKKKVSFASPYPGKIVPIDLSELGGRFICQKDAFLCAAQGVSVGIEFSKRLGRGFFGGEGFIMQKLEGDGMTFVHAGGTLAKKTLGPGEVLKVDTGCIVGFTKDVDYDIEFIGGIRNTVFGGEGLFFAKLRGPGTVYIQSLPFSRLAGRVWAAAPKGGGKDKGEGSILGGLGDLLDGDNRF</sequence>
<gene>
    <name evidence="1" type="ORF">CJ263_16885</name>
</gene>